<dbReference type="AlphaFoldDB" id="A0A0C5VRS2"/>
<dbReference type="InterPro" id="IPR016962">
    <property type="entry name" value="Dehydrase_ECs4332_prd"/>
</dbReference>
<dbReference type="Pfam" id="PF22818">
    <property type="entry name" value="ApeI-like"/>
    <property type="match status" value="1"/>
</dbReference>
<dbReference type="Gene3D" id="3.10.129.10">
    <property type="entry name" value="Hotdog Thioesterase"/>
    <property type="match status" value="1"/>
</dbReference>
<evidence type="ECO:0000259" key="1">
    <source>
        <dbReference type="Pfam" id="PF22818"/>
    </source>
</evidence>
<sequence length="124" mass="14133">MTHNDEWPDIREVHQQPDMVTLEVFIPATLRNLAKASATVTSLPGILQLQWVIHYANVYFPLHHCNANTVETLHYLTAIPAGQTISLTLEHRPINRIRFTYHQGSMIFSSGQLRFTGDVKPDLD</sequence>
<dbReference type="InterPro" id="IPR054545">
    <property type="entry name" value="ApeI-like"/>
</dbReference>
<evidence type="ECO:0000313" key="3">
    <source>
        <dbReference type="Proteomes" id="UP000032266"/>
    </source>
</evidence>
<dbReference type="KEGG" id="gsn:YC6258_00919"/>
<dbReference type="PIRSF" id="PIRSF030962">
    <property type="entry name" value="Dehydrase_ECs4332_prd"/>
    <property type="match status" value="1"/>
</dbReference>
<dbReference type="HOGENOM" id="CLU_078912_5_1_6"/>
<evidence type="ECO:0000313" key="2">
    <source>
        <dbReference type="EMBL" id="AJQ92969.1"/>
    </source>
</evidence>
<dbReference type="OrthoDB" id="9812842at2"/>
<dbReference type="Proteomes" id="UP000032266">
    <property type="component" value="Chromosome"/>
</dbReference>
<reference evidence="2 3" key="1">
    <citation type="submission" date="2014-01" db="EMBL/GenBank/DDBJ databases">
        <title>Full genme sequencing of cellulolytic bacterium Gynuella sunshinyii YC6258T gen. nov., sp. nov.</title>
        <authorList>
            <person name="Khan H."/>
            <person name="Chung E.J."/>
            <person name="Chung Y.R."/>
        </authorList>
    </citation>
    <scope>NUCLEOTIDE SEQUENCE [LARGE SCALE GENOMIC DNA]</scope>
    <source>
        <strain evidence="2 3">YC6258</strain>
    </source>
</reference>
<name>A0A0C5VRS2_9GAMM</name>
<accession>A0A0C5VRS2</accession>
<dbReference type="EMBL" id="CP007142">
    <property type="protein sequence ID" value="AJQ92969.1"/>
    <property type="molecule type" value="Genomic_DNA"/>
</dbReference>
<gene>
    <name evidence="2" type="ORF">YC6258_00919</name>
</gene>
<organism evidence="2 3">
    <name type="scientific">Gynuella sunshinyii YC6258</name>
    <dbReference type="NCBI Taxonomy" id="1445510"/>
    <lineage>
        <taxon>Bacteria</taxon>
        <taxon>Pseudomonadati</taxon>
        <taxon>Pseudomonadota</taxon>
        <taxon>Gammaproteobacteria</taxon>
        <taxon>Oceanospirillales</taxon>
        <taxon>Saccharospirillaceae</taxon>
        <taxon>Gynuella</taxon>
    </lineage>
</organism>
<proteinExistence type="predicted"/>
<dbReference type="RefSeq" id="WP_044615903.1">
    <property type="nucleotide sequence ID" value="NZ_CP007142.1"/>
</dbReference>
<feature type="domain" description="ApeI dehydratase-like" evidence="1">
    <location>
        <begin position="38"/>
        <end position="111"/>
    </location>
</feature>
<keyword evidence="3" id="KW-1185">Reference proteome</keyword>
<dbReference type="STRING" id="1445510.YC6258_00919"/>
<protein>
    <recommendedName>
        <fullName evidence="1">ApeI dehydratase-like domain-containing protein</fullName>
    </recommendedName>
</protein>